<name>A0A674AAX1_SALTR</name>
<reference evidence="4" key="1">
    <citation type="submission" date="2025-08" db="UniProtKB">
        <authorList>
            <consortium name="Ensembl"/>
        </authorList>
    </citation>
    <scope>IDENTIFICATION</scope>
</reference>
<proteinExistence type="predicted"/>
<dbReference type="GO" id="GO:0051726">
    <property type="term" value="P:regulation of cell cycle"/>
    <property type="evidence" value="ECO:0007669"/>
    <property type="project" value="TreeGrafter"/>
</dbReference>
<keyword evidence="3" id="KW-0472">Membrane</keyword>
<reference evidence="4" key="2">
    <citation type="submission" date="2025-09" db="UniProtKB">
        <authorList>
            <consortium name="Ensembl"/>
        </authorList>
    </citation>
    <scope>IDENTIFICATION</scope>
</reference>
<feature type="coiled-coil region" evidence="1">
    <location>
        <begin position="666"/>
        <end position="725"/>
    </location>
</feature>
<dbReference type="Proteomes" id="UP000472277">
    <property type="component" value="Chromosome 12"/>
</dbReference>
<sequence length="1005" mass="112534">MAREQPNIGDLLPLLESSDIHQLEEIKGLINEHLSTERGAVLLNGLVDYFLETNSAQAIHILSSVREPHDKHLLDKMNECMTKQACRLPTLTLLGHVVRKQPSWIHKIARYPLLLSLLKCLKTDLDVMVLITGVLVLITLLPMIPQAGKQHLYEFFDIFGRLASWNLKNPGHISEVFLIHLHASIYSLFHRLYGMYPCNFVSYLRSHYNMKENVDTFEEVVKPMLEHVRIHPELVTGTKDHELDPTRWKKFEIHDIVIECAKVSLDPKEASCEEGYATMPGNFYPHPELRPQESVSSPYTDFHSSYGENTPPPSPPIDGDSSRGSALDQSWSFEPVCPFSPIQHPLHHSLSALEDEVAKFGGLFSPSRQMKNPSLPYEALFDLALPRAASLFVGRRTSEARGRAALERLCQRQEGLEEEGEGMVSASPLEVLDHLVQQGSDTHDKVLKRLPLPSKSADWTHFGGSAPLDELHTLRSQLLLLHSQLLYERYKREQHAVRNRRLLRRVINATALEEQNNAMKDQLNLQSVDVVTLKESLQVEQQRCRQLWDDRETVVTRLHSQVRQLQQGRDDYYTKNQELQVDKKMNDLEADLQRANNKVCHTGHLLNQMTIKLSTSESTQQQMSFLNKQLLLLGEAHKLDVLQQQHTGSDNTKEAQMVQVSWGKEVERLRQSLLQQGQKLEAAQQRVCELETQLTKKEHLIVEQKKFLEDVKGQAKGELQASENRYQAQRRATQLLQTELLHLYSRLEMEGHACLTTASAAGGSIITLHVFLCRYGNGSIMEPDGPVTLGTNEWSDSRPSQSPRGNGSTLLPGQPKANNPPKAPPVNSASSTQDIPPPLLVEPSFSCPHAPHAIPLPPDAAPLTVGSFPSANSFLGMRARELFRNKSESQCDKEPPHLAGLSQGLKTELCVEPLFPPLGNALTCPVSAPVPTLAPVPASILGAPLTVPAKEHPPETRQSAIKQESPRRKMGGARGGGAAAASAAQPRQQQQFRIMDYNETQQEHS</sequence>
<feature type="region of interest" description="Disordered" evidence="2">
    <location>
        <begin position="946"/>
        <end position="1005"/>
    </location>
</feature>
<feature type="region of interest" description="Disordered" evidence="2">
    <location>
        <begin position="784"/>
        <end position="842"/>
    </location>
</feature>
<dbReference type="PANTHER" id="PTHR15154:SF2">
    <property type="entry name" value="HAMARTIN"/>
    <property type="match status" value="1"/>
</dbReference>
<accession>A0A674AAX1</accession>
<dbReference type="GeneTree" id="ENSGT00390000014148"/>
<dbReference type="AlphaFoldDB" id="A0A674AAX1"/>
<feature type="compositionally biased region" description="Low complexity" evidence="2">
    <location>
        <begin position="979"/>
        <end position="993"/>
    </location>
</feature>
<feature type="compositionally biased region" description="Low complexity" evidence="2">
    <location>
        <begin position="815"/>
        <end position="831"/>
    </location>
</feature>
<keyword evidence="3" id="KW-0812">Transmembrane</keyword>
<organism evidence="4 5">
    <name type="scientific">Salmo trutta</name>
    <name type="common">Brown trout</name>
    <dbReference type="NCBI Taxonomy" id="8032"/>
    <lineage>
        <taxon>Eukaryota</taxon>
        <taxon>Metazoa</taxon>
        <taxon>Chordata</taxon>
        <taxon>Craniata</taxon>
        <taxon>Vertebrata</taxon>
        <taxon>Euteleostomi</taxon>
        <taxon>Actinopterygii</taxon>
        <taxon>Neopterygii</taxon>
        <taxon>Teleostei</taxon>
        <taxon>Protacanthopterygii</taxon>
        <taxon>Salmoniformes</taxon>
        <taxon>Salmonidae</taxon>
        <taxon>Salmoninae</taxon>
        <taxon>Salmo</taxon>
    </lineage>
</organism>
<keyword evidence="5" id="KW-1185">Reference proteome</keyword>
<evidence type="ECO:0000256" key="3">
    <source>
        <dbReference type="SAM" id="Phobius"/>
    </source>
</evidence>
<dbReference type="InterPro" id="IPR007483">
    <property type="entry name" value="Hamartin"/>
</dbReference>
<keyword evidence="1" id="KW-0175">Coiled coil</keyword>
<feature type="transmembrane region" description="Helical" evidence="3">
    <location>
        <begin position="125"/>
        <end position="144"/>
    </location>
</feature>
<feature type="compositionally biased region" description="Polar residues" evidence="2">
    <location>
        <begin position="293"/>
        <end position="308"/>
    </location>
</feature>
<evidence type="ECO:0000256" key="1">
    <source>
        <dbReference type="SAM" id="Coils"/>
    </source>
</evidence>
<evidence type="ECO:0000256" key="2">
    <source>
        <dbReference type="SAM" id="MobiDB-lite"/>
    </source>
</evidence>
<dbReference type="GO" id="GO:0032007">
    <property type="term" value="P:negative regulation of TOR signaling"/>
    <property type="evidence" value="ECO:0007669"/>
    <property type="project" value="TreeGrafter"/>
</dbReference>
<dbReference type="Pfam" id="PF04388">
    <property type="entry name" value="Hamartin"/>
    <property type="match status" value="2"/>
</dbReference>
<dbReference type="GO" id="GO:0008285">
    <property type="term" value="P:negative regulation of cell population proliferation"/>
    <property type="evidence" value="ECO:0007669"/>
    <property type="project" value="TreeGrafter"/>
</dbReference>
<dbReference type="Ensembl" id="ENSSTUT00000058791.1">
    <property type="protein sequence ID" value="ENSSTUP00000056205.1"/>
    <property type="gene ID" value="ENSSTUG00000023464.1"/>
</dbReference>
<feature type="compositionally biased region" description="Polar residues" evidence="2">
    <location>
        <begin position="789"/>
        <end position="811"/>
    </location>
</feature>
<feature type="region of interest" description="Disordered" evidence="2">
    <location>
        <begin position="283"/>
        <end position="328"/>
    </location>
</feature>
<gene>
    <name evidence="4" type="primary">TSC1</name>
    <name evidence="4" type="synonym">LOC115204136</name>
</gene>
<dbReference type="PANTHER" id="PTHR15154">
    <property type="entry name" value="HAMARTIN"/>
    <property type="match status" value="1"/>
</dbReference>
<protein>
    <submittedName>
        <fullName evidence="4">TSC complex subunit 1b</fullName>
    </submittedName>
</protein>
<keyword evidence="3" id="KW-1133">Transmembrane helix</keyword>
<evidence type="ECO:0000313" key="4">
    <source>
        <dbReference type="Ensembl" id="ENSSTUP00000056205.1"/>
    </source>
</evidence>
<dbReference type="GO" id="GO:0033596">
    <property type="term" value="C:TSC1-TSC2 complex"/>
    <property type="evidence" value="ECO:0007669"/>
    <property type="project" value="TreeGrafter"/>
</dbReference>
<evidence type="ECO:0000313" key="5">
    <source>
        <dbReference type="Proteomes" id="UP000472277"/>
    </source>
</evidence>